<dbReference type="EMBL" id="JAGMUU010000009">
    <property type="protein sequence ID" value="KAH7145732.1"/>
    <property type="molecule type" value="Genomic_DNA"/>
</dbReference>
<evidence type="ECO:0000313" key="2">
    <source>
        <dbReference type="EMBL" id="KAH7145732.1"/>
    </source>
</evidence>
<accession>A0A9P9EVF2</accession>
<organism evidence="2 3">
    <name type="scientific">Dactylonectria estremocensis</name>
    <dbReference type="NCBI Taxonomy" id="1079267"/>
    <lineage>
        <taxon>Eukaryota</taxon>
        <taxon>Fungi</taxon>
        <taxon>Dikarya</taxon>
        <taxon>Ascomycota</taxon>
        <taxon>Pezizomycotina</taxon>
        <taxon>Sordariomycetes</taxon>
        <taxon>Hypocreomycetidae</taxon>
        <taxon>Hypocreales</taxon>
        <taxon>Nectriaceae</taxon>
        <taxon>Dactylonectria</taxon>
    </lineage>
</organism>
<dbReference type="Proteomes" id="UP000717696">
    <property type="component" value="Unassembled WGS sequence"/>
</dbReference>
<dbReference type="AlphaFoldDB" id="A0A9P9EVF2"/>
<keyword evidence="3" id="KW-1185">Reference proteome</keyword>
<evidence type="ECO:0000256" key="1">
    <source>
        <dbReference type="SAM" id="MobiDB-lite"/>
    </source>
</evidence>
<feature type="region of interest" description="Disordered" evidence="1">
    <location>
        <begin position="132"/>
        <end position="162"/>
    </location>
</feature>
<proteinExistence type="predicted"/>
<gene>
    <name evidence="2" type="ORF">B0J13DRAFT_326006</name>
</gene>
<feature type="compositionally biased region" description="Basic residues" evidence="1">
    <location>
        <begin position="147"/>
        <end position="162"/>
    </location>
</feature>
<evidence type="ECO:0000313" key="3">
    <source>
        <dbReference type="Proteomes" id="UP000717696"/>
    </source>
</evidence>
<sequence>MPDAASVAAATGILSGFLGRHRTRGSWRSLEREQRLLAVLGRSSLICVAYWLLGEEEQGGVLGRGRVWAASRQGEVRRWLANPYLLPERRANSGVISGKMAYHPHAWLVRRSRNPGQIVHKPALSDHLQKWKYGETSAAEPPDVARGNRRGKGVDKRVHKQG</sequence>
<protein>
    <submittedName>
        <fullName evidence="2">Uncharacterized protein</fullName>
    </submittedName>
</protein>
<reference evidence="2" key="1">
    <citation type="journal article" date="2021" name="Nat. Commun.">
        <title>Genetic determinants of endophytism in the Arabidopsis root mycobiome.</title>
        <authorList>
            <person name="Mesny F."/>
            <person name="Miyauchi S."/>
            <person name="Thiergart T."/>
            <person name="Pickel B."/>
            <person name="Atanasova L."/>
            <person name="Karlsson M."/>
            <person name="Huettel B."/>
            <person name="Barry K.W."/>
            <person name="Haridas S."/>
            <person name="Chen C."/>
            <person name="Bauer D."/>
            <person name="Andreopoulos W."/>
            <person name="Pangilinan J."/>
            <person name="LaButti K."/>
            <person name="Riley R."/>
            <person name="Lipzen A."/>
            <person name="Clum A."/>
            <person name="Drula E."/>
            <person name="Henrissat B."/>
            <person name="Kohler A."/>
            <person name="Grigoriev I.V."/>
            <person name="Martin F.M."/>
            <person name="Hacquard S."/>
        </authorList>
    </citation>
    <scope>NUCLEOTIDE SEQUENCE</scope>
    <source>
        <strain evidence="2">MPI-CAGE-AT-0021</strain>
    </source>
</reference>
<comment type="caution">
    <text evidence="2">The sequence shown here is derived from an EMBL/GenBank/DDBJ whole genome shotgun (WGS) entry which is preliminary data.</text>
</comment>
<name>A0A9P9EVF2_9HYPO</name>